<dbReference type="Pfam" id="PF01636">
    <property type="entry name" value="APH"/>
    <property type="match status" value="1"/>
</dbReference>
<evidence type="ECO:0000313" key="3">
    <source>
        <dbReference type="Proteomes" id="UP000249700"/>
    </source>
</evidence>
<sequence length="353" mass="39103">MTSADPARLGPLTAWAAEQYGLAPDALRLTLAAGDASFRRYYRLTLPDGATRILMDAPPAQEDSRPFLAIATDWLAAGLPVPRVHHADLDMGFLALDDLGDTPLQNSFTSRKATLDGFDKAITLIHELQAKAPKDALPIYDAALLTRELELFPEWCLDGLLGIASPPGWTTLVTQLVDSALEQPRFVVHRDFDAMNLMLEDDALVLIDFQDAVAGPLTYDFISLTRGRYRRFDATTLHHWQAAFRESAIVDGRLDPAIDAERFHFWCDAMAAQRSLKVLGIFCRLTLRDGKAGYLARLPHFLAHLDDSLAPWPAFVDLRHWLHSTFTPALEEALASRSIEAPASEVMTQEATA</sequence>
<dbReference type="Gene3D" id="3.30.200.20">
    <property type="entry name" value="Phosphorylase Kinase, domain 1"/>
    <property type="match status" value="1"/>
</dbReference>
<dbReference type="InterPro" id="IPR002575">
    <property type="entry name" value="Aminoglycoside_PTrfase"/>
</dbReference>
<evidence type="ECO:0000259" key="1">
    <source>
        <dbReference type="Pfam" id="PF01636"/>
    </source>
</evidence>
<evidence type="ECO:0000313" key="2">
    <source>
        <dbReference type="EMBL" id="RAR63362.1"/>
    </source>
</evidence>
<protein>
    <recommendedName>
        <fullName evidence="1">Aminoglycoside phosphotransferase domain-containing protein</fullName>
    </recommendedName>
</protein>
<gene>
    <name evidence="2" type="ORF">BCL93_10289</name>
</gene>
<dbReference type="OrthoDB" id="9809275at2"/>
<dbReference type="SUPFAM" id="SSF56112">
    <property type="entry name" value="Protein kinase-like (PK-like)"/>
    <property type="match status" value="1"/>
</dbReference>
<organism evidence="2 3">
    <name type="scientific">Onishia taeanensis</name>
    <dbReference type="NCBI Taxonomy" id="284577"/>
    <lineage>
        <taxon>Bacteria</taxon>
        <taxon>Pseudomonadati</taxon>
        <taxon>Pseudomonadota</taxon>
        <taxon>Gammaproteobacteria</taxon>
        <taxon>Oceanospirillales</taxon>
        <taxon>Halomonadaceae</taxon>
        <taxon>Onishia</taxon>
    </lineage>
</organism>
<dbReference type="EMBL" id="QLSX01000002">
    <property type="protein sequence ID" value="RAR63362.1"/>
    <property type="molecule type" value="Genomic_DNA"/>
</dbReference>
<feature type="domain" description="Aminoglycoside phosphotransferase" evidence="1">
    <location>
        <begin position="30"/>
        <end position="244"/>
    </location>
</feature>
<comment type="caution">
    <text evidence="2">The sequence shown here is derived from an EMBL/GenBank/DDBJ whole genome shotgun (WGS) entry which is preliminary data.</text>
</comment>
<dbReference type="RefSeq" id="WP_112053692.1">
    <property type="nucleotide sequence ID" value="NZ_QLSX01000002.1"/>
</dbReference>
<dbReference type="InterPro" id="IPR011009">
    <property type="entry name" value="Kinase-like_dom_sf"/>
</dbReference>
<dbReference type="Gene3D" id="3.90.1200.10">
    <property type="match status" value="1"/>
</dbReference>
<accession>A0A328Y063</accession>
<proteinExistence type="predicted"/>
<dbReference type="Proteomes" id="UP000249700">
    <property type="component" value="Unassembled WGS sequence"/>
</dbReference>
<name>A0A328Y063_9GAMM</name>
<dbReference type="AlphaFoldDB" id="A0A328Y063"/>
<reference evidence="2 3" key="1">
    <citation type="submission" date="2018-06" db="EMBL/GenBank/DDBJ databases">
        <title>Comparative analysis of microorganisms from saline springs in Andes Mountain Range, Colombia.</title>
        <authorList>
            <person name="Rubin E."/>
        </authorList>
    </citation>
    <scope>NUCLEOTIDE SEQUENCE [LARGE SCALE GENOMIC DNA]</scope>
    <source>
        <strain evidence="2 3">USBA-857</strain>
    </source>
</reference>